<feature type="chain" id="PRO_5040815626" description="beta-N-acetylhexosaminidase" evidence="7">
    <location>
        <begin position="23"/>
        <end position="768"/>
    </location>
</feature>
<dbReference type="PRINTS" id="PR00738">
    <property type="entry name" value="GLHYDRLASE20"/>
</dbReference>
<dbReference type="RefSeq" id="WP_343331823.1">
    <property type="nucleotide sequence ID" value="NZ_JAPOHD010000007.1"/>
</dbReference>
<dbReference type="Gene3D" id="2.60.120.260">
    <property type="entry name" value="Galactose-binding domain-like"/>
    <property type="match status" value="1"/>
</dbReference>
<name>A0A9X3F5S4_9BACT</name>
<dbReference type="AlphaFoldDB" id="A0A9X3F5S4"/>
<dbReference type="EC" id="3.2.1.52" evidence="3"/>
<dbReference type="CDD" id="cd06563">
    <property type="entry name" value="GH20_chitobiase-like"/>
    <property type="match status" value="1"/>
</dbReference>
<dbReference type="Gene3D" id="3.30.379.10">
    <property type="entry name" value="Chitobiase/beta-hexosaminidase domain 2-like"/>
    <property type="match status" value="1"/>
</dbReference>
<evidence type="ECO:0000256" key="4">
    <source>
        <dbReference type="ARBA" id="ARBA00022801"/>
    </source>
</evidence>
<dbReference type="GO" id="GO:0005975">
    <property type="term" value="P:carbohydrate metabolic process"/>
    <property type="evidence" value="ECO:0007669"/>
    <property type="project" value="InterPro"/>
</dbReference>
<dbReference type="Gene3D" id="3.20.20.80">
    <property type="entry name" value="Glycosidases"/>
    <property type="match status" value="1"/>
</dbReference>
<feature type="domain" description="Beta-hexosaminidase bacterial type N-terminal" evidence="9">
    <location>
        <begin position="28"/>
        <end position="156"/>
    </location>
</feature>
<dbReference type="PANTHER" id="PTHR22600">
    <property type="entry name" value="BETA-HEXOSAMINIDASE"/>
    <property type="match status" value="1"/>
</dbReference>
<dbReference type="EMBL" id="JAPOHD010000007">
    <property type="protein sequence ID" value="MCY1719486.1"/>
    <property type="molecule type" value="Genomic_DNA"/>
</dbReference>
<evidence type="ECO:0000256" key="2">
    <source>
        <dbReference type="ARBA" id="ARBA00006285"/>
    </source>
</evidence>
<dbReference type="Pfam" id="PF00728">
    <property type="entry name" value="Glyco_hydro_20"/>
    <property type="match status" value="1"/>
</dbReference>
<evidence type="ECO:0000256" key="1">
    <source>
        <dbReference type="ARBA" id="ARBA00001231"/>
    </source>
</evidence>
<keyword evidence="5" id="KW-0326">Glycosidase</keyword>
<comment type="similarity">
    <text evidence="2">Belongs to the glycosyl hydrolase 20 family.</text>
</comment>
<evidence type="ECO:0000313" key="11">
    <source>
        <dbReference type="EMBL" id="MCY1719486.1"/>
    </source>
</evidence>
<dbReference type="PROSITE" id="PS51257">
    <property type="entry name" value="PROKAR_LIPOPROTEIN"/>
    <property type="match status" value="1"/>
</dbReference>
<dbReference type="InterPro" id="IPR025705">
    <property type="entry name" value="Beta_hexosaminidase_sua/sub"/>
</dbReference>
<dbReference type="SUPFAM" id="SSF51445">
    <property type="entry name" value="(Trans)glycosidases"/>
    <property type="match status" value="1"/>
</dbReference>
<evidence type="ECO:0000256" key="5">
    <source>
        <dbReference type="ARBA" id="ARBA00023295"/>
    </source>
</evidence>
<dbReference type="SUPFAM" id="SSF55545">
    <property type="entry name" value="beta-N-acetylhexosaminidase-like domain"/>
    <property type="match status" value="1"/>
</dbReference>
<dbReference type="PANTHER" id="PTHR22600:SF57">
    <property type="entry name" value="BETA-N-ACETYLHEXOSAMINIDASE"/>
    <property type="match status" value="1"/>
</dbReference>
<dbReference type="Pfam" id="PF02838">
    <property type="entry name" value="Glyco_hydro_20b"/>
    <property type="match status" value="1"/>
</dbReference>
<evidence type="ECO:0000256" key="6">
    <source>
        <dbReference type="PIRSR" id="PIRSR625705-1"/>
    </source>
</evidence>
<dbReference type="InterPro" id="IPR015883">
    <property type="entry name" value="Glyco_hydro_20_cat"/>
</dbReference>
<keyword evidence="12" id="KW-1185">Reference proteome</keyword>
<dbReference type="GO" id="GO:0016020">
    <property type="term" value="C:membrane"/>
    <property type="evidence" value="ECO:0007669"/>
    <property type="project" value="TreeGrafter"/>
</dbReference>
<accession>A0A9X3F5S4</accession>
<comment type="catalytic activity">
    <reaction evidence="1">
        <text>Hydrolysis of terminal non-reducing N-acetyl-D-hexosamine residues in N-acetyl-beta-D-hexosaminides.</text>
        <dbReference type="EC" id="3.2.1.52"/>
    </reaction>
</comment>
<dbReference type="InterPro" id="IPR029018">
    <property type="entry name" value="Hex-like_dom2"/>
</dbReference>
<dbReference type="InterPro" id="IPR017853">
    <property type="entry name" value="GH"/>
</dbReference>
<keyword evidence="7" id="KW-0732">Signal</keyword>
<feature type="domain" description="GH29D-like beta-sandwich" evidence="10">
    <location>
        <begin position="551"/>
        <end position="607"/>
    </location>
</feature>
<evidence type="ECO:0000256" key="7">
    <source>
        <dbReference type="SAM" id="SignalP"/>
    </source>
</evidence>
<dbReference type="GO" id="GO:0004563">
    <property type="term" value="F:beta-N-acetylhexosaminidase activity"/>
    <property type="evidence" value="ECO:0007669"/>
    <property type="project" value="UniProtKB-EC"/>
</dbReference>
<dbReference type="InterPro" id="IPR059177">
    <property type="entry name" value="GH29D-like_dom"/>
</dbReference>
<proteinExistence type="inferred from homology"/>
<organism evidence="11 12">
    <name type="scientific">Draconibacterium aestuarii</name>
    <dbReference type="NCBI Taxonomy" id="2998507"/>
    <lineage>
        <taxon>Bacteria</taxon>
        <taxon>Pseudomonadati</taxon>
        <taxon>Bacteroidota</taxon>
        <taxon>Bacteroidia</taxon>
        <taxon>Marinilabiliales</taxon>
        <taxon>Prolixibacteraceae</taxon>
        <taxon>Draconibacterium</taxon>
    </lineage>
</organism>
<evidence type="ECO:0000256" key="3">
    <source>
        <dbReference type="ARBA" id="ARBA00012663"/>
    </source>
</evidence>
<dbReference type="Pfam" id="PF13290">
    <property type="entry name" value="CHB_HEX_C_1"/>
    <property type="match status" value="1"/>
</dbReference>
<sequence length="768" mass="87172">MKTGVFLIVILVILSFSSCQQNQVPLVQVIPEPGFIVEKNEKPFVIGEHTDILIPDSVMLPAATFLQSVLKTNLPIIFTNETKQKKSSILFELDTELDSLTNEGYVLDISKSGVIIRSAGPQGLFYAVETIRQMLPAELETMPLEKVILPAVQITDKPRFQWRGMHLDVSRHFMPVEFVKKYIDYLAMHKLNVFHWHLVDGIGWRIEIKSHPELTDIGAWRVVKENKKPWQDFEVWKEGDDRQKYGGYYTQEEIKEVVTYAAEHFITVLPEIELPGHSEVVFQCYPDLVCKDKNNNPLRNTGVYCASNPESYKLLEEIIDEVLCLFPSEYIHIGGDEVNKSNWKVCADCQKLMNEKGYDADDLQSHFVNHFDEYLKSKGRKLIGWHEILEGELSESATIMYWGGINGVADYLKKGHQTVLTTGSHLYFDHYQSLSKHEPVAFGGYSTMQNVYEYEPVPEDLEPEFASLVMGVQGNVWTEYMENPQRVEYMTMPRMAALSEIAWQSKGKKDWEHFRAKMDGLIQHYDQLDINYAKSAFRPNIGFVLNADTKDIEVTIESELETEIYYTIDGTKPTPETAVKYTAPFSLSTSATVNAISVKNGNVMGEVESADAILHKARGAKVTVDPEPTGKYKANGGYTLVDTDFGGTKWGNGKWLGMLSTDFVTTIEFDQPTEISKIGYNCIEETGAGIFFPQELQLSVSNDGEKYVGLQNWRSERDLSAIRTSNSVTRTIEVDFETTSCKYLKIKTIYPRVPNSGVFIFVDEIIVD</sequence>
<dbReference type="Proteomes" id="UP001145087">
    <property type="component" value="Unassembled WGS sequence"/>
</dbReference>
<dbReference type="InterPro" id="IPR015882">
    <property type="entry name" value="HEX_bac_N"/>
</dbReference>
<protein>
    <recommendedName>
        <fullName evidence="3">beta-N-acetylhexosaminidase</fullName>
        <ecNumber evidence="3">3.2.1.52</ecNumber>
    </recommendedName>
</protein>
<evidence type="ECO:0000259" key="8">
    <source>
        <dbReference type="Pfam" id="PF00728"/>
    </source>
</evidence>
<feature type="active site" description="Proton donor" evidence="6">
    <location>
        <position position="337"/>
    </location>
</feature>
<evidence type="ECO:0000259" key="9">
    <source>
        <dbReference type="Pfam" id="PF02838"/>
    </source>
</evidence>
<gene>
    <name evidence="11" type="ORF">OU798_03985</name>
</gene>
<feature type="domain" description="Glycoside hydrolase family 20 catalytic" evidence="8">
    <location>
        <begin position="160"/>
        <end position="505"/>
    </location>
</feature>
<feature type="signal peptide" evidence="7">
    <location>
        <begin position="1"/>
        <end position="22"/>
    </location>
</feature>
<dbReference type="GO" id="GO:0030203">
    <property type="term" value="P:glycosaminoglycan metabolic process"/>
    <property type="evidence" value="ECO:0007669"/>
    <property type="project" value="TreeGrafter"/>
</dbReference>
<reference evidence="11" key="1">
    <citation type="submission" date="2022-11" db="EMBL/GenBank/DDBJ databases">
        <title>Marilongibacter aestuarii gen. nov., sp. nov., isolated from tidal flat sediment.</title>
        <authorList>
            <person name="Jiayan W."/>
        </authorList>
    </citation>
    <scope>NUCLEOTIDE SEQUENCE</scope>
    <source>
        <strain evidence="11">Z1-6</strain>
    </source>
</reference>
<evidence type="ECO:0000259" key="10">
    <source>
        <dbReference type="Pfam" id="PF13290"/>
    </source>
</evidence>
<keyword evidence="4" id="KW-0378">Hydrolase</keyword>
<comment type="caution">
    <text evidence="11">The sequence shown here is derived from an EMBL/GenBank/DDBJ whole genome shotgun (WGS) entry which is preliminary data.</text>
</comment>
<evidence type="ECO:0000313" key="12">
    <source>
        <dbReference type="Proteomes" id="UP001145087"/>
    </source>
</evidence>